<evidence type="ECO:0000259" key="7">
    <source>
        <dbReference type="PROSITE" id="PS50011"/>
    </source>
</evidence>
<protein>
    <recommendedName>
        <fullName evidence="7">Protein kinase domain-containing protein</fullName>
    </recommendedName>
</protein>
<reference evidence="8 9" key="1">
    <citation type="submission" date="2023-05" db="EMBL/GenBank/DDBJ databases">
        <title>B98-5 Cell Line De Novo Hybrid Assembly: An Optical Mapping Approach.</title>
        <authorList>
            <person name="Kananen K."/>
            <person name="Auerbach J.A."/>
            <person name="Kautto E."/>
            <person name="Blachly J.S."/>
        </authorList>
    </citation>
    <scope>NUCLEOTIDE SEQUENCE [LARGE SCALE GENOMIC DNA]</scope>
    <source>
        <strain evidence="8">B95-8</strain>
        <tissue evidence="8">Cell line</tissue>
    </source>
</reference>
<dbReference type="PANTHER" id="PTHR24353:SF137">
    <property type="entry name" value="CAMP-DEPENDENT PROTEIN KINASE CATALYTIC SUBUNIT GAMMA"/>
    <property type="match status" value="1"/>
</dbReference>
<feature type="region of interest" description="Disordered" evidence="6">
    <location>
        <begin position="258"/>
        <end position="277"/>
    </location>
</feature>
<organism evidence="8 9">
    <name type="scientific">Saguinus oedipus</name>
    <name type="common">Cotton-top tamarin</name>
    <name type="synonym">Oedipomidas oedipus</name>
    <dbReference type="NCBI Taxonomy" id="9490"/>
    <lineage>
        <taxon>Eukaryota</taxon>
        <taxon>Metazoa</taxon>
        <taxon>Chordata</taxon>
        <taxon>Craniata</taxon>
        <taxon>Vertebrata</taxon>
        <taxon>Euteleostomi</taxon>
        <taxon>Mammalia</taxon>
        <taxon>Eutheria</taxon>
        <taxon>Euarchontoglires</taxon>
        <taxon>Primates</taxon>
        <taxon>Haplorrhini</taxon>
        <taxon>Platyrrhini</taxon>
        <taxon>Cebidae</taxon>
        <taxon>Callitrichinae</taxon>
        <taxon>Saguinus</taxon>
    </lineage>
</organism>
<keyword evidence="5" id="KW-0067">ATP-binding</keyword>
<dbReference type="SUPFAM" id="SSF56112">
    <property type="entry name" value="Protein kinase-like (PK-like)"/>
    <property type="match status" value="1"/>
</dbReference>
<evidence type="ECO:0000313" key="8">
    <source>
        <dbReference type="EMBL" id="KAK2118567.1"/>
    </source>
</evidence>
<evidence type="ECO:0000256" key="1">
    <source>
        <dbReference type="ARBA" id="ARBA00022527"/>
    </source>
</evidence>
<dbReference type="PANTHER" id="PTHR24353">
    <property type="entry name" value="CYCLIC NUCLEOTIDE-DEPENDENT PROTEIN KINASE"/>
    <property type="match status" value="1"/>
</dbReference>
<keyword evidence="4" id="KW-0418">Kinase</keyword>
<gene>
    <name evidence="8" type="ORF">P7K49_005454</name>
</gene>
<dbReference type="PROSITE" id="PS00108">
    <property type="entry name" value="PROTEIN_KINASE_ST"/>
    <property type="match status" value="1"/>
</dbReference>
<evidence type="ECO:0000256" key="6">
    <source>
        <dbReference type="SAM" id="MobiDB-lite"/>
    </source>
</evidence>
<dbReference type="EMBL" id="JASSZA010000002">
    <property type="protein sequence ID" value="KAK2118567.1"/>
    <property type="molecule type" value="Genomic_DNA"/>
</dbReference>
<sequence>MKEFLARAKEYFLYRWEHPVQNTASSDQLELLKMLGISSFGRVVMVRNWESGDHYEMKILNKQKVVKVKQVKHVLNKKCVLNEKCILQAINFPFLVKLHFSFRDNSNLYLVMEYVPGGEIFSHLWHVGRFREPHACFYATQIILAFQYLHSLKFVHRDLKPENLLIDHQGYLQVTDYSFAKRVRSCMQRLKQGLGLVGLGVLIYEMAVGFPSFNANQRIQMFQNIVSGKLQFPSLISSDLKDLLWSLLQVDLTKRLGASGTGSATSSTTSGSPHATG</sequence>
<evidence type="ECO:0000256" key="5">
    <source>
        <dbReference type="ARBA" id="ARBA00022840"/>
    </source>
</evidence>
<name>A0ABQ9WDX8_SAGOE</name>
<keyword evidence="3" id="KW-0547">Nucleotide-binding</keyword>
<feature type="domain" description="Protein kinase" evidence="7">
    <location>
        <begin position="29"/>
        <end position="277"/>
    </location>
</feature>
<keyword evidence="1" id="KW-0723">Serine/threonine-protein kinase</keyword>
<keyword evidence="2" id="KW-0808">Transferase</keyword>
<dbReference type="InterPro" id="IPR000719">
    <property type="entry name" value="Prot_kinase_dom"/>
</dbReference>
<dbReference type="PROSITE" id="PS50011">
    <property type="entry name" value="PROTEIN_KINASE_DOM"/>
    <property type="match status" value="1"/>
</dbReference>
<comment type="caution">
    <text evidence="8">The sequence shown here is derived from an EMBL/GenBank/DDBJ whole genome shotgun (WGS) entry which is preliminary data.</text>
</comment>
<proteinExistence type="predicted"/>
<evidence type="ECO:0000313" key="9">
    <source>
        <dbReference type="Proteomes" id="UP001266305"/>
    </source>
</evidence>
<evidence type="ECO:0000256" key="4">
    <source>
        <dbReference type="ARBA" id="ARBA00022777"/>
    </source>
</evidence>
<evidence type="ECO:0000256" key="3">
    <source>
        <dbReference type="ARBA" id="ARBA00022741"/>
    </source>
</evidence>
<dbReference type="InterPro" id="IPR011009">
    <property type="entry name" value="Kinase-like_dom_sf"/>
</dbReference>
<dbReference type="InterPro" id="IPR008271">
    <property type="entry name" value="Ser/Thr_kinase_AS"/>
</dbReference>
<dbReference type="Gene3D" id="1.10.510.10">
    <property type="entry name" value="Transferase(Phosphotransferase) domain 1"/>
    <property type="match status" value="2"/>
</dbReference>
<accession>A0ABQ9WDX8</accession>
<dbReference type="Pfam" id="PF00069">
    <property type="entry name" value="Pkinase"/>
    <property type="match status" value="1"/>
</dbReference>
<dbReference type="SMART" id="SM00220">
    <property type="entry name" value="S_TKc"/>
    <property type="match status" value="1"/>
</dbReference>
<keyword evidence="9" id="KW-1185">Reference proteome</keyword>
<dbReference type="Gene3D" id="3.30.200.20">
    <property type="entry name" value="Phosphorylase Kinase, domain 1"/>
    <property type="match status" value="1"/>
</dbReference>
<dbReference type="Proteomes" id="UP001266305">
    <property type="component" value="Unassembled WGS sequence"/>
</dbReference>
<evidence type="ECO:0000256" key="2">
    <source>
        <dbReference type="ARBA" id="ARBA00022679"/>
    </source>
</evidence>